<evidence type="ECO:0000256" key="8">
    <source>
        <dbReference type="ARBA" id="ARBA00023319"/>
    </source>
</evidence>
<dbReference type="PANTHER" id="PTHR11494">
    <property type="entry name" value="CYTOTOXIC T-LYMPHOCYTE PROTEIN"/>
    <property type="match status" value="1"/>
</dbReference>
<dbReference type="InterPro" id="IPR036179">
    <property type="entry name" value="Ig-like_dom_sf"/>
</dbReference>
<feature type="signal peptide" evidence="9">
    <location>
        <begin position="1"/>
        <end position="20"/>
    </location>
</feature>
<evidence type="ECO:0000256" key="2">
    <source>
        <dbReference type="ARBA" id="ARBA00022692"/>
    </source>
</evidence>
<comment type="subcellular location">
    <subcellularLocation>
        <location evidence="1">Membrane</location>
        <topology evidence="1">Single-pass type I membrane protein</topology>
    </subcellularLocation>
</comment>
<dbReference type="GO" id="GO:0009897">
    <property type="term" value="C:external side of plasma membrane"/>
    <property type="evidence" value="ECO:0007669"/>
    <property type="project" value="TreeGrafter"/>
</dbReference>
<evidence type="ECO:0000256" key="5">
    <source>
        <dbReference type="ARBA" id="ARBA00023136"/>
    </source>
</evidence>
<keyword evidence="11" id="KW-1185">Reference proteome</keyword>
<dbReference type="GO" id="GO:0042129">
    <property type="term" value="P:regulation of T cell proliferation"/>
    <property type="evidence" value="ECO:0007669"/>
    <property type="project" value="InterPro"/>
</dbReference>
<keyword evidence="4" id="KW-1133">Transmembrane helix</keyword>
<evidence type="ECO:0008006" key="12">
    <source>
        <dbReference type="Google" id="ProtNLM"/>
    </source>
</evidence>
<dbReference type="PANTHER" id="PTHR11494:SF8">
    <property type="entry name" value="CYTOTOXIC T-LYMPHOCYTE PROTEIN 4"/>
    <property type="match status" value="1"/>
</dbReference>
<evidence type="ECO:0000256" key="4">
    <source>
        <dbReference type="ARBA" id="ARBA00022989"/>
    </source>
</evidence>
<feature type="chain" id="PRO_5025637006" description="Immunoglobulin V-set domain-containing protein" evidence="9">
    <location>
        <begin position="21"/>
        <end position="68"/>
    </location>
</feature>
<keyword evidence="2" id="KW-0812">Transmembrane</keyword>
<keyword evidence="7" id="KW-0325">Glycoprotein</keyword>
<evidence type="ECO:0000313" key="10">
    <source>
        <dbReference type="Ensembl" id="ENSSAUP00010068624.1"/>
    </source>
</evidence>
<dbReference type="Proteomes" id="UP000472265">
    <property type="component" value="Chromosome 9"/>
</dbReference>
<dbReference type="InParanoid" id="A0A671Z133"/>
<dbReference type="Gene3D" id="2.60.40.10">
    <property type="entry name" value="Immunoglobulins"/>
    <property type="match status" value="1"/>
</dbReference>
<evidence type="ECO:0000313" key="11">
    <source>
        <dbReference type="Proteomes" id="UP000472265"/>
    </source>
</evidence>
<dbReference type="AlphaFoldDB" id="A0A671Z133"/>
<keyword evidence="8" id="KW-0393">Immunoglobulin domain</keyword>
<keyword evidence="3 9" id="KW-0732">Signal</keyword>
<evidence type="ECO:0000256" key="1">
    <source>
        <dbReference type="ARBA" id="ARBA00004479"/>
    </source>
</evidence>
<reference evidence="10" key="3">
    <citation type="submission" date="2025-09" db="UniProtKB">
        <authorList>
            <consortium name="Ensembl"/>
        </authorList>
    </citation>
    <scope>IDENTIFICATION</scope>
</reference>
<dbReference type="InterPro" id="IPR040216">
    <property type="entry name" value="CTLA4/CD28"/>
</dbReference>
<dbReference type="SUPFAM" id="SSF48726">
    <property type="entry name" value="Immunoglobulin"/>
    <property type="match status" value="1"/>
</dbReference>
<dbReference type="Ensembl" id="ENSSAUT00010071810.1">
    <property type="protein sequence ID" value="ENSSAUP00010068624.1"/>
    <property type="gene ID" value="ENSSAUG00010027231.1"/>
</dbReference>
<dbReference type="GeneTree" id="ENSGT00940000174369"/>
<organism evidence="10 11">
    <name type="scientific">Sparus aurata</name>
    <name type="common">Gilthead sea bream</name>
    <dbReference type="NCBI Taxonomy" id="8175"/>
    <lineage>
        <taxon>Eukaryota</taxon>
        <taxon>Metazoa</taxon>
        <taxon>Chordata</taxon>
        <taxon>Craniata</taxon>
        <taxon>Vertebrata</taxon>
        <taxon>Euteleostomi</taxon>
        <taxon>Actinopterygii</taxon>
        <taxon>Neopterygii</taxon>
        <taxon>Teleostei</taxon>
        <taxon>Neoteleostei</taxon>
        <taxon>Acanthomorphata</taxon>
        <taxon>Eupercaria</taxon>
        <taxon>Spariformes</taxon>
        <taxon>Sparidae</taxon>
        <taxon>Sparus</taxon>
    </lineage>
</organism>
<reference evidence="10" key="1">
    <citation type="submission" date="2021-04" db="EMBL/GenBank/DDBJ databases">
        <authorList>
            <consortium name="Wellcome Sanger Institute Data Sharing"/>
        </authorList>
    </citation>
    <scope>NUCLEOTIDE SEQUENCE [LARGE SCALE GENOMIC DNA]</scope>
</reference>
<evidence type="ECO:0000256" key="3">
    <source>
        <dbReference type="ARBA" id="ARBA00022729"/>
    </source>
</evidence>
<protein>
    <recommendedName>
        <fullName evidence="12">Immunoglobulin V-set domain-containing protein</fullName>
    </recommendedName>
</protein>
<sequence length="68" mass="7853">IQNLIKYLNLFFLTVSGLKAEHTDMYRCKIEVFYPPPYLSLTGNGTLIHVLGETPTHDIRMLRCMSTH</sequence>
<evidence type="ECO:0000256" key="9">
    <source>
        <dbReference type="SAM" id="SignalP"/>
    </source>
</evidence>
<name>A0A671Z133_SPAAU</name>
<dbReference type="InterPro" id="IPR013783">
    <property type="entry name" value="Ig-like_fold"/>
</dbReference>
<keyword evidence="6" id="KW-1015">Disulfide bond</keyword>
<dbReference type="GO" id="GO:0050852">
    <property type="term" value="P:T cell receptor signaling pathway"/>
    <property type="evidence" value="ECO:0007669"/>
    <property type="project" value="TreeGrafter"/>
</dbReference>
<reference evidence="10" key="2">
    <citation type="submission" date="2025-08" db="UniProtKB">
        <authorList>
            <consortium name="Ensembl"/>
        </authorList>
    </citation>
    <scope>IDENTIFICATION</scope>
</reference>
<accession>A0A671Z133</accession>
<proteinExistence type="predicted"/>
<evidence type="ECO:0000256" key="6">
    <source>
        <dbReference type="ARBA" id="ARBA00023157"/>
    </source>
</evidence>
<keyword evidence="5" id="KW-0472">Membrane</keyword>
<evidence type="ECO:0000256" key="7">
    <source>
        <dbReference type="ARBA" id="ARBA00023180"/>
    </source>
</evidence>